<organism evidence="2 3">
    <name type="scientific">Thiocapsa roseopersicina</name>
    <dbReference type="NCBI Taxonomy" id="1058"/>
    <lineage>
        <taxon>Bacteria</taxon>
        <taxon>Pseudomonadati</taxon>
        <taxon>Pseudomonadota</taxon>
        <taxon>Gammaproteobacteria</taxon>
        <taxon>Chromatiales</taxon>
        <taxon>Chromatiaceae</taxon>
        <taxon>Thiocapsa</taxon>
    </lineage>
</organism>
<gene>
    <name evidence="2" type="ORF">SAMN05421783_1509</name>
</gene>
<proteinExistence type="predicted"/>
<evidence type="ECO:0000313" key="2">
    <source>
        <dbReference type="EMBL" id="SDX66118.1"/>
    </source>
</evidence>
<feature type="region of interest" description="Disordered" evidence="1">
    <location>
        <begin position="40"/>
        <end position="78"/>
    </location>
</feature>
<keyword evidence="3" id="KW-1185">Reference proteome</keyword>
<accession>A0A1H3DJ28</accession>
<evidence type="ECO:0000313" key="3">
    <source>
        <dbReference type="Proteomes" id="UP000198816"/>
    </source>
</evidence>
<dbReference type="EMBL" id="FNNZ01000050">
    <property type="protein sequence ID" value="SDX66118.1"/>
    <property type="molecule type" value="Genomic_DNA"/>
</dbReference>
<name>A0A1H3DJ28_THIRO</name>
<dbReference type="STRING" id="1058.SAMN05421783_1509"/>
<dbReference type="Proteomes" id="UP000198816">
    <property type="component" value="Unassembled WGS sequence"/>
</dbReference>
<reference evidence="3" key="1">
    <citation type="submission" date="2016-10" db="EMBL/GenBank/DDBJ databases">
        <authorList>
            <person name="Varghese N."/>
            <person name="Submissions S."/>
        </authorList>
    </citation>
    <scope>NUCLEOTIDE SEQUENCE [LARGE SCALE GENOMIC DNA]</scope>
    <source>
        <strain evidence="3">DSM 217</strain>
    </source>
</reference>
<evidence type="ECO:0000256" key="1">
    <source>
        <dbReference type="SAM" id="MobiDB-lite"/>
    </source>
</evidence>
<dbReference type="AlphaFoldDB" id="A0A1H3DJ28"/>
<sequence length="151" mass="16577">MQLLQPPGVVDVGLAPRHRLDVAGIGDDHANPACLEDFVESNPVHPRRRHGDRRDPAGDQPVREAMQIAGEAPESENRVSLLNPSGGSCGRTDSLLGDDLFWPRFAPLRAVLRHDVRQKGAVGLRTALRRIMGWSAPFLQRALSGHNERCV</sequence>
<protein>
    <submittedName>
        <fullName evidence="2">Uncharacterized protein</fullName>
    </submittedName>
</protein>